<evidence type="ECO:0000313" key="1">
    <source>
        <dbReference type="EMBL" id="MCW8107438.1"/>
    </source>
</evidence>
<comment type="caution">
    <text evidence="1">The sequence shown here is derived from an EMBL/GenBank/DDBJ whole genome shotgun (WGS) entry which is preliminary data.</text>
</comment>
<dbReference type="RefSeq" id="WP_265616147.1">
    <property type="nucleotide sequence ID" value="NZ_JAPFRD010000004.1"/>
</dbReference>
<evidence type="ECO:0000313" key="2">
    <source>
        <dbReference type="Proteomes" id="UP001142810"/>
    </source>
</evidence>
<protein>
    <submittedName>
        <fullName evidence="1">Tryptophan 7-halogenase</fullName>
    </submittedName>
</protein>
<dbReference type="PANTHER" id="PTHR43747">
    <property type="entry name" value="FAD-BINDING PROTEIN"/>
    <property type="match status" value="1"/>
</dbReference>
<dbReference type="Gene3D" id="3.50.50.60">
    <property type="entry name" value="FAD/NAD(P)-binding domain"/>
    <property type="match status" value="1"/>
</dbReference>
<dbReference type="InterPro" id="IPR033856">
    <property type="entry name" value="Trp_halogen"/>
</dbReference>
<dbReference type="PIRSF" id="PIRSF011396">
    <property type="entry name" value="Trp_halogenase"/>
    <property type="match status" value="1"/>
</dbReference>
<keyword evidence="2" id="KW-1185">Reference proteome</keyword>
<proteinExistence type="predicted"/>
<dbReference type="EMBL" id="JAPFRD010000004">
    <property type="protein sequence ID" value="MCW8107438.1"/>
    <property type="molecule type" value="Genomic_DNA"/>
</dbReference>
<dbReference type="Proteomes" id="UP001142810">
    <property type="component" value="Unassembled WGS sequence"/>
</dbReference>
<dbReference type="SUPFAM" id="SSF51905">
    <property type="entry name" value="FAD/NAD(P)-binding domain"/>
    <property type="match status" value="1"/>
</dbReference>
<gene>
    <name evidence="1" type="ORF">OPS25_02835</name>
</gene>
<sequence>MQAQPIKRVVIAGGGTAGWMCAASLAKLMGKNLDIQLVESDAIGTVGVGEATIPPLLTLHKLLGINEQEFMAATQATFKLGIEFENWKTVGEKYIHSFGTTGQDHWAAGFQHFWLKGKQMGLAKDYGVYCAELLAAQQNKFAVLPNMGLNYAFHLDATRYAKFLREMAEQHGTKRIEGKIDRVGLCHQSGFIKSLTLASGQVIEGDLFIDCTGFRALLIEETLHTGYDDWTHWLPCDRAIAVQTTSVEEARPYTRSIAHPSGWQWRIPLQHRVGNGLVYCSRYLNDEKATQLLLNNIEGEVLTEPRVIKFRTGQRRSHWNKNCIAIGLSSGFIEPLESTSIHLIQRGIVRLLQMFPARGIVQADIDEFNAQTQHEVLNIRDFIILHYHVTQREDSPFWRYCKNMPVPASLKHRLALFKETGKVFKVPNELFGENSWVQVMLGQGLTPMQHHPVADLMSEKEMEHFLSQIEQQNLRKVNQLPSHHDFLQHYCPAENTRDPH</sequence>
<accession>A0ABT3P3T6</accession>
<organism evidence="1 2">
    <name type="scientific">Alteromonas aquimaris</name>
    <dbReference type="NCBI Taxonomy" id="2998417"/>
    <lineage>
        <taxon>Bacteria</taxon>
        <taxon>Pseudomonadati</taxon>
        <taxon>Pseudomonadota</taxon>
        <taxon>Gammaproteobacteria</taxon>
        <taxon>Alteromonadales</taxon>
        <taxon>Alteromonadaceae</taxon>
        <taxon>Alteromonas/Salinimonas group</taxon>
        <taxon>Alteromonas</taxon>
    </lineage>
</organism>
<name>A0ABT3P3T6_9ALTE</name>
<reference evidence="1" key="1">
    <citation type="submission" date="2022-11" db="EMBL/GenBank/DDBJ databases">
        <title>Alteromonas sp. nov., isolated from sea water of the Qingdao.</title>
        <authorList>
            <person name="Wang Q."/>
        </authorList>
    </citation>
    <scope>NUCLEOTIDE SEQUENCE</scope>
    <source>
        <strain evidence="1">ASW11-7</strain>
    </source>
</reference>
<dbReference type="PANTHER" id="PTHR43747:SF4">
    <property type="entry name" value="FLAVIN-DEPENDENT TRYPTOPHAN HALOGENASE"/>
    <property type="match status" value="1"/>
</dbReference>
<dbReference type="InterPro" id="IPR036188">
    <property type="entry name" value="FAD/NAD-bd_sf"/>
</dbReference>
<dbReference type="InterPro" id="IPR006905">
    <property type="entry name" value="Flavin_halogenase"/>
</dbReference>
<dbReference type="InterPro" id="IPR050816">
    <property type="entry name" value="Flavin-dep_Halogenase_NPB"/>
</dbReference>
<dbReference type="Pfam" id="PF04820">
    <property type="entry name" value="Trp_halogenase"/>
    <property type="match status" value="1"/>
</dbReference>